<dbReference type="AlphaFoldDB" id="A0A8H3GEI7"/>
<proteinExistence type="predicted"/>
<evidence type="ECO:0000313" key="2">
    <source>
        <dbReference type="EMBL" id="CAE6445618.1"/>
    </source>
</evidence>
<accession>A0A8H3GEI7</accession>
<feature type="domain" description="E2 binding" evidence="1">
    <location>
        <begin position="1"/>
        <end position="83"/>
    </location>
</feature>
<dbReference type="SMART" id="SM01181">
    <property type="entry name" value="E2_bind"/>
    <property type="match status" value="1"/>
</dbReference>
<dbReference type="Pfam" id="PF08825">
    <property type="entry name" value="E2_bind"/>
    <property type="match status" value="1"/>
</dbReference>
<dbReference type="EMBL" id="CAJMXA010000886">
    <property type="protein sequence ID" value="CAE6445618.1"/>
    <property type="molecule type" value="Genomic_DNA"/>
</dbReference>
<dbReference type="GO" id="GO:0045116">
    <property type="term" value="P:protein neddylation"/>
    <property type="evidence" value="ECO:0007669"/>
    <property type="project" value="InterPro"/>
</dbReference>
<dbReference type="FunFam" id="3.10.290.20:FF:000003">
    <property type="entry name" value="Ubiquitin-activating enzyme E1 C"/>
    <property type="match status" value="1"/>
</dbReference>
<sequence>AVSSEWTVERFIEWLQEKQDVQIKKPSLSAGGKNIYLQAPPQLEQATRPNLEKKLSELVSNGGDITVTATTLPFNLTLRVNYTSS</sequence>
<dbReference type="OrthoDB" id="272977at2759"/>
<dbReference type="InterPro" id="IPR014929">
    <property type="entry name" value="E2-binding"/>
</dbReference>
<dbReference type="Gene3D" id="3.10.290.20">
    <property type="entry name" value="Ubiquitin-like 2 activating enzyme e1b. Chain: B, domain 3"/>
    <property type="match status" value="1"/>
</dbReference>
<feature type="non-terminal residue" evidence="2">
    <location>
        <position position="1"/>
    </location>
</feature>
<dbReference type="Proteomes" id="UP000663853">
    <property type="component" value="Unassembled WGS sequence"/>
</dbReference>
<gene>
    <name evidence="2" type="ORF">RDB_LOCUS42204</name>
</gene>
<evidence type="ECO:0000313" key="3">
    <source>
        <dbReference type="Proteomes" id="UP000663853"/>
    </source>
</evidence>
<reference evidence="2" key="1">
    <citation type="submission" date="2021-01" db="EMBL/GenBank/DDBJ databases">
        <authorList>
            <person name="Kaushik A."/>
        </authorList>
    </citation>
    <scope>NUCLEOTIDE SEQUENCE</scope>
    <source>
        <strain evidence="2">AG6-10EEA</strain>
    </source>
</reference>
<organism evidence="2 3">
    <name type="scientific">Rhizoctonia solani</name>
    <dbReference type="NCBI Taxonomy" id="456999"/>
    <lineage>
        <taxon>Eukaryota</taxon>
        <taxon>Fungi</taxon>
        <taxon>Dikarya</taxon>
        <taxon>Basidiomycota</taxon>
        <taxon>Agaricomycotina</taxon>
        <taxon>Agaricomycetes</taxon>
        <taxon>Cantharellales</taxon>
        <taxon>Ceratobasidiaceae</taxon>
        <taxon>Rhizoctonia</taxon>
    </lineage>
</organism>
<name>A0A8H3GEI7_9AGAM</name>
<protein>
    <recommendedName>
        <fullName evidence="1">E2 binding domain-containing protein</fullName>
    </recommendedName>
</protein>
<dbReference type="GO" id="GO:0019781">
    <property type="term" value="F:NEDD8 activating enzyme activity"/>
    <property type="evidence" value="ECO:0007669"/>
    <property type="project" value="InterPro"/>
</dbReference>
<evidence type="ECO:0000259" key="1">
    <source>
        <dbReference type="SMART" id="SM01181"/>
    </source>
</evidence>
<comment type="caution">
    <text evidence="2">The sequence shown here is derived from an EMBL/GenBank/DDBJ whole genome shotgun (WGS) entry which is preliminary data.</text>
</comment>